<dbReference type="Pfam" id="PF13550">
    <property type="entry name" value="Phage-tail_3"/>
    <property type="match status" value="1"/>
</dbReference>
<gene>
    <name evidence="3" type="ORF">SP6_17_01410</name>
</gene>
<feature type="domain" description="Tip attachment protein J" evidence="1">
    <location>
        <begin position="227"/>
        <end position="381"/>
    </location>
</feature>
<keyword evidence="4" id="KW-1185">Reference proteome</keyword>
<proteinExistence type="predicted"/>
<evidence type="ECO:0000259" key="2">
    <source>
        <dbReference type="Pfam" id="PF23666"/>
    </source>
</evidence>
<dbReference type="Pfam" id="PF23666">
    <property type="entry name" value="Rcc01698_C"/>
    <property type="match status" value="1"/>
</dbReference>
<protein>
    <submittedName>
        <fullName evidence="3">DNA, contig: SP617</fullName>
    </submittedName>
</protein>
<dbReference type="EMBL" id="BBJS01000017">
    <property type="protein sequence ID" value="GAN13422.1"/>
    <property type="molecule type" value="Genomic_DNA"/>
</dbReference>
<evidence type="ECO:0000313" key="4">
    <source>
        <dbReference type="Proteomes" id="UP000032025"/>
    </source>
</evidence>
<sequence length="710" mass="74121">MATLVLGTVGRALLGPVGGAIGALIGNRVDHAVLGAPRRQGPRLTELSVQTSTYGTQMPAIFGTMRVAGPVIWATDLIEARGVTGGGKGRPGVESYSYSANFAVALSGRRIGRVGRIWADGRLLRGSAGDFKVATGFRLYPGTEDQPVDPLIASVEGPRASAFRGIAYAVFEGLALAEFGNRIPQLTFEVEGDAGPLSCEAIARHLSPEVRVGDGGTPVAGFAASGGSVRAVLAMLADMSGGQWVGEGDGIRLAVPLADAVPRVIHDEGMGAQGPGRRGQRAIAAEASLPASVTIAHYDPARDYQIGVQRVARPGGIRDERLDWAAAIDATTARTMAQDRLARAAVERVRRIVTLGPEALAIAPGAVVAIDGEPGRWRVIEAAWEAMAVRLTCTPLGHKGPMLPASPGRIARSPDRAIGTTRLIAFEAPPLDDQLLTGPRLSLVAAGGPGWRQAGLSYSLDDGASWIALGMTAMPGLVGRLVSAVSGGGAALIDRRGVLVVALAGDLADADRAAIDAGANLAWLGGELLQFGRAEPLGDGHWQLSILRRGLRGTEAMIGRAVPGDPIVLIDAPSVRVVDLPMTMLGRQVRFLAHGVGDGIEGVQTGATVTGQSIRPPSPVHWRCRRRADGLVTIGWTRRSCSGWRWIDRVDVPLGEESERYRLTIGDREEEVSSPGWTGAAPDGTRVAVRQIGTWAASLPLVGIIGGETI</sequence>
<dbReference type="Proteomes" id="UP000032025">
    <property type="component" value="Unassembled WGS sequence"/>
</dbReference>
<reference evidence="3 4" key="1">
    <citation type="submission" date="2014-08" db="EMBL/GenBank/DDBJ databases">
        <title>Whole genome shotgun sequence of Sphingomonas paucimobilis NBRC 13935.</title>
        <authorList>
            <person name="Hosoyama A."/>
            <person name="Hashimoto M."/>
            <person name="Hosoyama Y."/>
            <person name="Noguchi M."/>
            <person name="Uohara A."/>
            <person name="Ohji S."/>
            <person name="Katano-Makiyama Y."/>
            <person name="Ichikawa N."/>
            <person name="Kimura A."/>
            <person name="Yamazoe A."/>
            <person name="Fujita N."/>
        </authorList>
    </citation>
    <scope>NUCLEOTIDE SEQUENCE [LARGE SCALE GENOMIC DNA]</scope>
    <source>
        <strain evidence="3 4">NBRC 13935</strain>
    </source>
</reference>
<feature type="domain" description="Rcc01698-like C-terminal" evidence="2">
    <location>
        <begin position="478"/>
        <end position="568"/>
    </location>
</feature>
<name>A0A0C9NAY4_SPHPI</name>
<dbReference type="RefSeq" id="WP_007403675.1">
    <property type="nucleotide sequence ID" value="NZ_BBJS01000017.1"/>
</dbReference>
<dbReference type="GeneID" id="78527082"/>
<accession>A0A0C9NAY4</accession>
<dbReference type="AlphaFoldDB" id="A0A0C9NAY4"/>
<evidence type="ECO:0000259" key="1">
    <source>
        <dbReference type="Pfam" id="PF13550"/>
    </source>
</evidence>
<dbReference type="InterPro" id="IPR032876">
    <property type="entry name" value="J_dom"/>
</dbReference>
<evidence type="ECO:0000313" key="3">
    <source>
        <dbReference type="EMBL" id="GAN13422.1"/>
    </source>
</evidence>
<organism evidence="3 4">
    <name type="scientific">Sphingomonas paucimobilis NBRC 13935</name>
    <dbReference type="NCBI Taxonomy" id="1219050"/>
    <lineage>
        <taxon>Bacteria</taxon>
        <taxon>Pseudomonadati</taxon>
        <taxon>Pseudomonadota</taxon>
        <taxon>Alphaproteobacteria</taxon>
        <taxon>Sphingomonadales</taxon>
        <taxon>Sphingomonadaceae</taxon>
        <taxon>Sphingomonas</taxon>
    </lineage>
</organism>
<comment type="caution">
    <text evidence="3">The sequence shown here is derived from an EMBL/GenBank/DDBJ whole genome shotgun (WGS) entry which is preliminary data.</text>
</comment>
<dbReference type="InterPro" id="IPR056490">
    <property type="entry name" value="Rcc01698_C"/>
</dbReference>